<dbReference type="STRING" id="314287.GB2207_11488"/>
<dbReference type="EMBL" id="AAPI01000003">
    <property type="protein sequence ID" value="EAS47237.1"/>
    <property type="molecule type" value="Genomic_DNA"/>
</dbReference>
<keyword evidence="1" id="KW-0812">Transmembrane</keyword>
<feature type="transmembrane region" description="Helical" evidence="1">
    <location>
        <begin position="180"/>
        <end position="197"/>
    </location>
</feature>
<dbReference type="Proteomes" id="UP000005555">
    <property type="component" value="Unassembled WGS sequence"/>
</dbReference>
<keyword evidence="1" id="KW-1133">Transmembrane helix</keyword>
<dbReference type="OrthoDB" id="8911774at2"/>
<dbReference type="Gene3D" id="3.30.70.100">
    <property type="match status" value="1"/>
</dbReference>
<dbReference type="AlphaFoldDB" id="Q1YSG9"/>
<sequence length="198" mass="22318">MTSLIIIVSTLVIYSLFWCWYVGFGRKVSPELIEQVMLHCTKAGGVWSSATHQRNVRKLLENDDGKEFVMVNLLAIKSPKHESLKLLKQYTDIFLRSLLKRGGHPIAQARALSGKIEFLNVPAEEEWHSAFLVRYRSRRDFALMALETAGSEHHDFKMAGLDRTIAFPAAPWFAMGGPKLMVALILALATALLHLLLM</sequence>
<evidence type="ECO:0000313" key="2">
    <source>
        <dbReference type="EMBL" id="EAS47237.1"/>
    </source>
</evidence>
<reference evidence="2 3" key="1">
    <citation type="submission" date="2006-03" db="EMBL/GenBank/DDBJ databases">
        <authorList>
            <person name="Giovannoni S.J."/>
            <person name="Cho J.-C."/>
            <person name="Ferriera S."/>
            <person name="Johnson J."/>
            <person name="Kravitz S."/>
            <person name="Halpern A."/>
            <person name="Remington K."/>
            <person name="Beeson K."/>
            <person name="Tran B."/>
            <person name="Rogers Y.-H."/>
            <person name="Friedman R."/>
            <person name="Venter J.C."/>
        </authorList>
    </citation>
    <scope>NUCLEOTIDE SEQUENCE [LARGE SCALE GENOMIC DNA]</scope>
    <source>
        <strain evidence="2 3">HTCC2207</strain>
    </source>
</reference>
<gene>
    <name evidence="2" type="ORF">GB2207_11488</name>
</gene>
<accession>Q1YSG9</accession>
<comment type="caution">
    <text evidence="2">The sequence shown here is derived from an EMBL/GenBank/DDBJ whole genome shotgun (WGS) entry which is preliminary data.</text>
</comment>
<proteinExistence type="predicted"/>
<evidence type="ECO:0000313" key="3">
    <source>
        <dbReference type="Proteomes" id="UP000005555"/>
    </source>
</evidence>
<evidence type="ECO:0000256" key="1">
    <source>
        <dbReference type="SAM" id="Phobius"/>
    </source>
</evidence>
<organism evidence="2 3">
    <name type="scientific">gamma proteobacterium HTCC2207</name>
    <dbReference type="NCBI Taxonomy" id="314287"/>
    <lineage>
        <taxon>Bacteria</taxon>
        <taxon>Pseudomonadati</taxon>
        <taxon>Pseudomonadota</taxon>
        <taxon>Gammaproteobacteria</taxon>
        <taxon>Cellvibrionales</taxon>
        <taxon>Porticoccaceae</taxon>
        <taxon>SAR92 clade</taxon>
    </lineage>
</organism>
<name>Q1YSG9_9GAMM</name>
<protein>
    <submittedName>
        <fullName evidence="2">Uncharacterized protein</fullName>
    </submittedName>
</protein>
<keyword evidence="3" id="KW-1185">Reference proteome</keyword>
<feature type="transmembrane region" description="Helical" evidence="1">
    <location>
        <begin position="6"/>
        <end position="24"/>
    </location>
</feature>
<keyword evidence="1" id="KW-0472">Membrane</keyword>
<dbReference type="HOGENOM" id="CLU_111042_0_0_6"/>